<reference evidence="1" key="1">
    <citation type="submission" date="2021-05" db="EMBL/GenBank/DDBJ databases">
        <authorList>
            <person name="Scholz U."/>
            <person name="Mascher M."/>
            <person name="Fiebig A."/>
        </authorList>
    </citation>
    <scope>NUCLEOTIDE SEQUENCE [LARGE SCALE GENOMIC DNA]</scope>
</reference>
<keyword evidence="2" id="KW-1185">Reference proteome</keyword>
<evidence type="ECO:0000313" key="1">
    <source>
        <dbReference type="EnsemblPlants" id="AVESA.00010b.r2.5AG0846570.1.CDS"/>
    </source>
</evidence>
<organism evidence="1 2">
    <name type="scientific">Avena sativa</name>
    <name type="common">Oat</name>
    <dbReference type="NCBI Taxonomy" id="4498"/>
    <lineage>
        <taxon>Eukaryota</taxon>
        <taxon>Viridiplantae</taxon>
        <taxon>Streptophyta</taxon>
        <taxon>Embryophyta</taxon>
        <taxon>Tracheophyta</taxon>
        <taxon>Spermatophyta</taxon>
        <taxon>Magnoliopsida</taxon>
        <taxon>Liliopsida</taxon>
        <taxon>Poales</taxon>
        <taxon>Poaceae</taxon>
        <taxon>BOP clade</taxon>
        <taxon>Pooideae</taxon>
        <taxon>Poodae</taxon>
        <taxon>Poeae</taxon>
        <taxon>Poeae Chloroplast Group 1 (Aveneae type)</taxon>
        <taxon>Aveninae</taxon>
        <taxon>Avena</taxon>
    </lineage>
</organism>
<name>A0ACD5XSV2_AVESA</name>
<proteinExistence type="predicted"/>
<dbReference type="Proteomes" id="UP001732700">
    <property type="component" value="Chromosome 5A"/>
</dbReference>
<evidence type="ECO:0000313" key="2">
    <source>
        <dbReference type="Proteomes" id="UP001732700"/>
    </source>
</evidence>
<protein>
    <submittedName>
        <fullName evidence="1">Uncharacterized protein</fullName>
    </submittedName>
</protein>
<reference evidence="1" key="2">
    <citation type="submission" date="2025-09" db="UniProtKB">
        <authorList>
            <consortium name="EnsemblPlants"/>
        </authorList>
    </citation>
    <scope>IDENTIFICATION</scope>
</reference>
<dbReference type="EnsemblPlants" id="AVESA.00010b.r2.5AG0846570.1">
    <property type="protein sequence ID" value="AVESA.00010b.r2.5AG0846570.1.CDS"/>
    <property type="gene ID" value="AVESA.00010b.r2.5AG0846570"/>
</dbReference>
<accession>A0ACD5XSV2</accession>
<sequence length="587" mass="65848">MARSGVEVIASRGCSRLLLPGMQSSSASAASSSFSASRFSTAAAAPRRPPDGPFAGLVVCVTGLSKEARGQVKEAAERLGGEYSGSLHPKCTHLVVQISLMRQFSVSSKIHPLLCLCFSQNSVYCHVCFPNAYHSFAGRKFEHALKHGPRNGLFVVTLGWFVDCVRRNMRLDESLYSIKNIGDNGRPLGEFNRLVGAPVDEKSCLPPMVFQDKACSDTTEKHHQLQAHREEPEHDVFLFTDHTIYIDPGISGEMKKKISDAAIREGAKLLDHWFIGCHATYVVCEDVSVKRYVGHSDNIVTPLWILKTVKEKNLQRLVHLSSDLARQVAVVLENFDTSQESRKLGSVPSLNSNSSGQILTREEIDESHQERQKFVEVAKKDIRERRVRRMQSCEVPIHPLTPATLLDSICWTISEPASSASIYTDSSWSDDANEKQSTTYFDADGDGKDRDLSADNLSRPLRESERSEVIFKSHFFTILFPLDRFGELGPSSRTFFSNGGFTRAQLLDHIYNFYQENMSTHEINVALHTDSRHADRLRSLYASAESAEKGFVAFKRIDFLGSRRSFEALKRLNREYNSNVYELVIRA</sequence>